<reference evidence="1" key="2">
    <citation type="submission" date="2020-02" db="EMBL/GenBank/DDBJ databases">
        <authorList>
            <consortium name="NCBI Pathogen Detection Project"/>
        </authorList>
    </citation>
    <scope>NUCLEOTIDE SEQUENCE</scope>
    <source>
        <strain evidence="1">MA.CK_97/00006015</strain>
    </source>
</reference>
<reference evidence="1" key="1">
    <citation type="journal article" date="2018" name="Genome Biol.">
        <title>SKESA: strategic k-mer extension for scrupulous assemblies.</title>
        <authorList>
            <person name="Souvorov A."/>
            <person name="Agarwala R."/>
            <person name="Lipman D.J."/>
        </authorList>
    </citation>
    <scope>NUCLEOTIDE SEQUENCE</scope>
    <source>
        <strain evidence="1">MA.CK_97/00006015</strain>
    </source>
</reference>
<gene>
    <name evidence="1" type="ORF">G8X54_004032</name>
</gene>
<dbReference type="AlphaFoldDB" id="A0A761PJH3"/>
<evidence type="ECO:0008006" key="2">
    <source>
        <dbReference type="Google" id="ProtNLM"/>
    </source>
</evidence>
<organism evidence="1">
    <name type="scientific">Salmonella enterica</name>
    <name type="common">Salmonella choleraesuis</name>
    <dbReference type="NCBI Taxonomy" id="28901"/>
    <lineage>
        <taxon>Bacteria</taxon>
        <taxon>Pseudomonadati</taxon>
        <taxon>Pseudomonadota</taxon>
        <taxon>Gammaproteobacteria</taxon>
        <taxon>Enterobacterales</taxon>
        <taxon>Enterobacteriaceae</taxon>
        <taxon>Salmonella</taxon>
    </lineage>
</organism>
<evidence type="ECO:0000313" key="1">
    <source>
        <dbReference type="EMBL" id="HAG3254720.1"/>
    </source>
</evidence>
<dbReference type="PROSITE" id="PS51257">
    <property type="entry name" value="PROKAR_LIPOPROTEIN"/>
    <property type="match status" value="1"/>
</dbReference>
<proteinExistence type="predicted"/>
<dbReference type="EMBL" id="DAAXZP010000020">
    <property type="protein sequence ID" value="HAG3254720.1"/>
    <property type="molecule type" value="Genomic_DNA"/>
</dbReference>
<comment type="caution">
    <text evidence="1">The sequence shown here is derived from an EMBL/GenBank/DDBJ whole genome shotgun (WGS) entry which is preliminary data.</text>
</comment>
<accession>A0A761PJH3</accession>
<name>A0A761PJH3_SALER</name>
<sequence>MPCLKRNSGLFIVVWLLTGCGGHFFSSAVPDAMVQTRLQEKMEKPVQSGRPETANLVVAPESGGNIPARVSVRKAEEMDGCERELKALRRLDARRYAMRKAQFDRLMSGAAVYADLRTEVGGGTRTAVDAMYRFRSIKLCTNISQDVLNALSRQEADGASDRRN</sequence>
<protein>
    <recommendedName>
        <fullName evidence="2">Lipoprotein</fullName>
    </recommendedName>
</protein>